<dbReference type="PANTHER" id="PTHR30136:SF33">
    <property type="entry name" value="TRANSCRIPTIONAL REGULATORY PROTEIN"/>
    <property type="match status" value="1"/>
</dbReference>
<dbReference type="STRING" id="1641875.XM53_17775"/>
<dbReference type="Pfam" id="PF01614">
    <property type="entry name" value="IclR_C"/>
    <property type="match status" value="1"/>
</dbReference>
<dbReference type="Gene3D" id="3.30.450.40">
    <property type="match status" value="1"/>
</dbReference>
<evidence type="ECO:0000259" key="4">
    <source>
        <dbReference type="PROSITE" id="PS51077"/>
    </source>
</evidence>
<dbReference type="InterPro" id="IPR036390">
    <property type="entry name" value="WH_DNA-bd_sf"/>
</dbReference>
<dbReference type="InterPro" id="IPR050707">
    <property type="entry name" value="HTH_MetabolicPath_Reg"/>
</dbReference>
<reference evidence="6 7" key="1">
    <citation type="submission" date="2015-04" db="EMBL/GenBank/DDBJ databases">
        <title>The draft genome sequence of Roseovarius sp.R12b.</title>
        <authorList>
            <person name="Li G."/>
            <person name="Lai Q."/>
            <person name="Shao Z."/>
            <person name="Yan P."/>
        </authorList>
    </citation>
    <scope>NUCLEOTIDE SEQUENCE [LARGE SCALE GENOMIC DNA]</scope>
    <source>
        <strain evidence="6 7">R12B</strain>
    </source>
</reference>
<dbReference type="GO" id="GO:0045892">
    <property type="term" value="P:negative regulation of DNA-templated transcription"/>
    <property type="evidence" value="ECO:0007669"/>
    <property type="project" value="TreeGrafter"/>
</dbReference>
<dbReference type="InterPro" id="IPR036388">
    <property type="entry name" value="WH-like_DNA-bd_sf"/>
</dbReference>
<dbReference type="PATRIC" id="fig|1641875.4.peg.2069"/>
<evidence type="ECO:0000259" key="5">
    <source>
        <dbReference type="PROSITE" id="PS51078"/>
    </source>
</evidence>
<evidence type="ECO:0000256" key="3">
    <source>
        <dbReference type="ARBA" id="ARBA00023163"/>
    </source>
</evidence>
<dbReference type="PANTHER" id="PTHR30136">
    <property type="entry name" value="HELIX-TURN-HELIX TRANSCRIPTIONAL REGULATOR, ICLR FAMILY"/>
    <property type="match status" value="1"/>
</dbReference>
<keyword evidence="3" id="KW-0804">Transcription</keyword>
<dbReference type="AlphaFoldDB" id="A0A0T5NQ70"/>
<accession>A0A0T5NQ70</accession>
<dbReference type="Pfam" id="PF09339">
    <property type="entry name" value="HTH_IclR"/>
    <property type="match status" value="1"/>
</dbReference>
<proteinExistence type="predicted"/>
<name>A0A0T5NQ70_9RHOB</name>
<feature type="domain" description="HTH iclR-type" evidence="4">
    <location>
        <begin position="11"/>
        <end position="73"/>
    </location>
</feature>
<dbReference type="Gene3D" id="1.10.10.10">
    <property type="entry name" value="Winged helix-like DNA-binding domain superfamily/Winged helix DNA-binding domain"/>
    <property type="match status" value="1"/>
</dbReference>
<evidence type="ECO:0000256" key="2">
    <source>
        <dbReference type="ARBA" id="ARBA00023125"/>
    </source>
</evidence>
<dbReference type="InterPro" id="IPR014757">
    <property type="entry name" value="Tscrpt_reg_IclR_C"/>
</dbReference>
<dbReference type="SMART" id="SM00346">
    <property type="entry name" value="HTH_ICLR"/>
    <property type="match status" value="1"/>
</dbReference>
<keyword evidence="1" id="KW-0805">Transcription regulation</keyword>
<dbReference type="OrthoDB" id="6057486at2"/>
<keyword evidence="2" id="KW-0238">DNA-binding</keyword>
<organism evidence="6 7">
    <name type="scientific">Roseovarius atlanticus</name>
    <dbReference type="NCBI Taxonomy" id="1641875"/>
    <lineage>
        <taxon>Bacteria</taxon>
        <taxon>Pseudomonadati</taxon>
        <taxon>Pseudomonadota</taxon>
        <taxon>Alphaproteobacteria</taxon>
        <taxon>Rhodobacterales</taxon>
        <taxon>Roseobacteraceae</taxon>
        <taxon>Roseovarius</taxon>
    </lineage>
</organism>
<evidence type="ECO:0000313" key="6">
    <source>
        <dbReference type="EMBL" id="KRS11109.1"/>
    </source>
</evidence>
<dbReference type="EMBL" id="LAXJ01000023">
    <property type="protein sequence ID" value="KRS11109.1"/>
    <property type="molecule type" value="Genomic_DNA"/>
</dbReference>
<evidence type="ECO:0000256" key="1">
    <source>
        <dbReference type="ARBA" id="ARBA00023015"/>
    </source>
</evidence>
<dbReference type="Proteomes" id="UP000051295">
    <property type="component" value="Unassembled WGS sequence"/>
</dbReference>
<dbReference type="InterPro" id="IPR005471">
    <property type="entry name" value="Tscrpt_reg_IclR_N"/>
</dbReference>
<evidence type="ECO:0008006" key="8">
    <source>
        <dbReference type="Google" id="ProtNLM"/>
    </source>
</evidence>
<dbReference type="GO" id="GO:0003677">
    <property type="term" value="F:DNA binding"/>
    <property type="evidence" value="ECO:0007669"/>
    <property type="project" value="UniProtKB-KW"/>
</dbReference>
<comment type="caution">
    <text evidence="6">The sequence shown here is derived from an EMBL/GenBank/DDBJ whole genome shotgun (WGS) entry which is preliminary data.</text>
</comment>
<dbReference type="PROSITE" id="PS51077">
    <property type="entry name" value="HTH_ICLR"/>
    <property type="match status" value="1"/>
</dbReference>
<dbReference type="SUPFAM" id="SSF46785">
    <property type="entry name" value="Winged helix' DNA-binding domain"/>
    <property type="match status" value="1"/>
</dbReference>
<feature type="domain" description="IclR-ED" evidence="5">
    <location>
        <begin position="74"/>
        <end position="254"/>
    </location>
</feature>
<evidence type="ECO:0000313" key="7">
    <source>
        <dbReference type="Proteomes" id="UP000051295"/>
    </source>
</evidence>
<dbReference type="InterPro" id="IPR029016">
    <property type="entry name" value="GAF-like_dom_sf"/>
</dbReference>
<dbReference type="GO" id="GO:0003700">
    <property type="term" value="F:DNA-binding transcription factor activity"/>
    <property type="evidence" value="ECO:0007669"/>
    <property type="project" value="TreeGrafter"/>
</dbReference>
<protein>
    <recommendedName>
        <fullName evidence="8">IclR family transcriptional regulator</fullName>
    </recommendedName>
</protein>
<gene>
    <name evidence="6" type="ORF">XM53_17775</name>
</gene>
<dbReference type="PROSITE" id="PS51078">
    <property type="entry name" value="ICLR_ED"/>
    <property type="match status" value="1"/>
</dbReference>
<dbReference type="SUPFAM" id="SSF55781">
    <property type="entry name" value="GAF domain-like"/>
    <property type="match status" value="1"/>
</dbReference>
<dbReference type="RefSeq" id="WP_057795775.1">
    <property type="nucleotide sequence ID" value="NZ_LAXJ01000023.1"/>
</dbReference>
<keyword evidence="7" id="KW-1185">Reference proteome</keyword>
<sequence length="262" mass="28812">MQDKRDTPTEILSLTRGLAILQAFRSRQAPMGNKEIVERTGLSKATVTRLCHTLVKMGYLRPAGMHGKYHLDDNVTNLGQSYLKSLILARVAEPLMMDFAERHQMSAALGVGYGHHIIYLCYCAGDQSATMRLRVGTLVPMHQSAIGLAFLAALPADQRESHLQAIAAQYPDDDIADLPDKISETQHVGFSVSFGSWRPDIYAVGAPVWLDRGESVAAINCGVRQRNQSRGHYVKTLGPELMVLSRDISDGMEQIGATFSDD</sequence>